<evidence type="ECO:0000313" key="1">
    <source>
        <dbReference type="EMBL" id="MFC4654187.1"/>
    </source>
</evidence>
<dbReference type="Proteomes" id="UP001595962">
    <property type="component" value="Unassembled WGS sequence"/>
</dbReference>
<sequence>MTIGAVLPLKVTGSYGVDDLNRAHILFSSLDRFAEPGLFSEFYVVVPANEVAIVEQAFARWAHLGIKVLSENELVPELANYPKMRGWRKQQVVKLAIANKMQAKYYLTFDADAICLKPISKANLLPEGKALLQYEFRAQHPKWWKSSARILKMNPNVGDPAVGMTVTPAMLSVDLAKKLQQEISRLHGKHWVDFLGQLHIPSSPLNWLPHRFLMLKWTEYSLYYLCARKLGLLEQYHVIVGTEQYPQRLLVHESHPYEQWEPAYSFSQNCPGLFCVVGSKTFLAPAEVWAKVGPFIRADDEISKLLAATQAVQS</sequence>
<comment type="caution">
    <text evidence="1">The sequence shown here is derived from an EMBL/GenBank/DDBJ whole genome shotgun (WGS) entry which is preliminary data.</text>
</comment>
<name>A0ABV9JII4_9GAMM</name>
<organism evidence="1 2">
    <name type="scientific">Rheinheimera marina</name>
    <dbReference type="NCBI Taxonomy" id="1774958"/>
    <lineage>
        <taxon>Bacteria</taxon>
        <taxon>Pseudomonadati</taxon>
        <taxon>Pseudomonadota</taxon>
        <taxon>Gammaproteobacteria</taxon>
        <taxon>Chromatiales</taxon>
        <taxon>Chromatiaceae</taxon>
        <taxon>Rheinheimera</taxon>
    </lineage>
</organism>
<dbReference type="InterPro" id="IPR045499">
    <property type="entry name" value="DUF6492"/>
</dbReference>
<dbReference type="EMBL" id="JBHSGB010000004">
    <property type="protein sequence ID" value="MFC4654187.1"/>
    <property type="molecule type" value="Genomic_DNA"/>
</dbReference>
<proteinExistence type="predicted"/>
<reference evidence="2" key="1">
    <citation type="journal article" date="2019" name="Int. J. Syst. Evol. Microbiol.">
        <title>The Global Catalogue of Microorganisms (GCM) 10K type strain sequencing project: providing services to taxonomists for standard genome sequencing and annotation.</title>
        <authorList>
            <consortium name="The Broad Institute Genomics Platform"/>
            <consortium name="The Broad Institute Genome Sequencing Center for Infectious Disease"/>
            <person name="Wu L."/>
            <person name="Ma J."/>
        </authorList>
    </citation>
    <scope>NUCLEOTIDE SEQUENCE [LARGE SCALE GENOMIC DNA]</scope>
    <source>
        <strain evidence="2">DT28</strain>
    </source>
</reference>
<gene>
    <name evidence="1" type="ORF">ACFO3I_04010</name>
</gene>
<accession>A0ABV9JII4</accession>
<keyword evidence="2" id="KW-1185">Reference proteome</keyword>
<protein>
    <submittedName>
        <fullName evidence="1">DUF6492 family protein</fullName>
    </submittedName>
</protein>
<dbReference type="RefSeq" id="WP_377331956.1">
    <property type="nucleotide sequence ID" value="NZ_JBHSGB010000004.1"/>
</dbReference>
<evidence type="ECO:0000313" key="2">
    <source>
        <dbReference type="Proteomes" id="UP001595962"/>
    </source>
</evidence>
<dbReference type="Pfam" id="PF20102">
    <property type="entry name" value="DUF6492"/>
    <property type="match status" value="1"/>
</dbReference>